<dbReference type="AlphaFoldDB" id="A0A485N525"/>
<evidence type="ECO:0000313" key="2">
    <source>
        <dbReference type="Proteomes" id="UP000386466"/>
    </source>
</evidence>
<evidence type="ECO:0000313" key="1">
    <source>
        <dbReference type="EMBL" id="VFV28561.1"/>
    </source>
</evidence>
<dbReference type="EMBL" id="CAAGRJ010011530">
    <property type="protein sequence ID" value="VFV28561.1"/>
    <property type="molecule type" value="Genomic_DNA"/>
</dbReference>
<accession>A0A485N525</accession>
<dbReference type="Proteomes" id="UP000386466">
    <property type="component" value="Unassembled WGS sequence"/>
</dbReference>
<keyword evidence="2" id="KW-1185">Reference proteome</keyword>
<organism evidence="1 2">
    <name type="scientific">Lynx pardinus</name>
    <name type="common">Iberian lynx</name>
    <name type="synonym">Felis pardina</name>
    <dbReference type="NCBI Taxonomy" id="191816"/>
    <lineage>
        <taxon>Eukaryota</taxon>
        <taxon>Metazoa</taxon>
        <taxon>Chordata</taxon>
        <taxon>Craniata</taxon>
        <taxon>Vertebrata</taxon>
        <taxon>Euteleostomi</taxon>
        <taxon>Mammalia</taxon>
        <taxon>Eutheria</taxon>
        <taxon>Laurasiatheria</taxon>
        <taxon>Carnivora</taxon>
        <taxon>Feliformia</taxon>
        <taxon>Felidae</taxon>
        <taxon>Felinae</taxon>
        <taxon>Lynx</taxon>
    </lineage>
</organism>
<sequence>DLVTWHLAIRLDVVFQAVEFPAGIANLDTSLANGDGDVLTHYGYGLAGAGYRSIQTLGPDDCP</sequence>
<name>A0A485N525_LYNPA</name>
<feature type="non-terminal residue" evidence="1">
    <location>
        <position position="1"/>
    </location>
</feature>
<gene>
    <name evidence="1" type="ORF">LYPA_23C018462</name>
</gene>
<proteinExistence type="predicted"/>
<protein>
    <submittedName>
        <fullName evidence="1">Uncharacterized protein</fullName>
    </submittedName>
</protein>
<reference evidence="1 2" key="1">
    <citation type="submission" date="2019-01" db="EMBL/GenBank/DDBJ databases">
        <authorList>
            <person name="Alioto T."/>
            <person name="Alioto T."/>
        </authorList>
    </citation>
    <scope>NUCLEOTIDE SEQUENCE [LARGE SCALE GENOMIC DNA]</scope>
</reference>